<gene>
    <name evidence="6" type="ORF">M437DRAFT_73505</name>
</gene>
<dbReference type="RefSeq" id="XP_040881571.1">
    <property type="nucleotide sequence ID" value="XM_041026037.1"/>
</dbReference>
<evidence type="ECO:0000313" key="6">
    <source>
        <dbReference type="EMBL" id="KEQ64548.1"/>
    </source>
</evidence>
<feature type="domain" description="HMG box" evidence="5">
    <location>
        <begin position="206"/>
        <end position="272"/>
    </location>
</feature>
<keyword evidence="3 4" id="KW-0539">Nucleus</keyword>
<sequence>MLVLRLPLRLAARPALSHAHVATPIVASSISATRSYAAKADGTTTTPKKKKAAPISKQAQKEAAAKAAYKLLSPEEKAVIDAKRGEEKKKEEVKLLKTKILTPPKYRQLNPWSVYVKENAKSVAGPVSEIAKVLAQQFKTISSIEKESLDHSVNELNAKSLREFQEWLSNHTPAQIYEANVARARLRKLLASTSSKYALIKDDRLVKRPISSYLQYHNERLASGDFRGIPAPDASKTVATEFKAMSATEKQKYVDLAAKDVERYHREHLEVYGFEVPVSPRSAKAALAEAEAGIEPSA</sequence>
<dbReference type="GO" id="GO:0005634">
    <property type="term" value="C:nucleus"/>
    <property type="evidence" value="ECO:0007669"/>
    <property type="project" value="UniProtKB-SubCell"/>
</dbReference>
<dbReference type="PROSITE" id="PS50118">
    <property type="entry name" value="HMG_BOX_2"/>
    <property type="match status" value="1"/>
</dbReference>
<evidence type="ECO:0000256" key="3">
    <source>
        <dbReference type="ARBA" id="ARBA00023242"/>
    </source>
</evidence>
<reference evidence="6 7" key="1">
    <citation type="journal article" date="2014" name="BMC Genomics">
        <title>Genome sequencing of four Aureobasidium pullulans varieties: biotechnological potential, stress tolerance, and description of new species.</title>
        <authorList>
            <person name="Gostin Ar C."/>
            <person name="Ohm R.A."/>
            <person name="Kogej T."/>
            <person name="Sonjak S."/>
            <person name="Turk M."/>
            <person name="Zajc J."/>
            <person name="Zalar P."/>
            <person name="Grube M."/>
            <person name="Sun H."/>
            <person name="Han J."/>
            <person name="Sharma A."/>
            <person name="Chiniquy J."/>
            <person name="Ngan C.Y."/>
            <person name="Lipzen A."/>
            <person name="Barry K."/>
            <person name="Grigoriev I.V."/>
            <person name="Gunde-Cimerman N."/>
        </authorList>
    </citation>
    <scope>NUCLEOTIDE SEQUENCE [LARGE SCALE GENOMIC DNA]</scope>
    <source>
        <strain evidence="6 7">CBS 110374</strain>
    </source>
</reference>
<evidence type="ECO:0000256" key="4">
    <source>
        <dbReference type="PROSITE-ProRule" id="PRU00267"/>
    </source>
</evidence>
<dbReference type="STRING" id="1043003.A0A074VVR1"/>
<dbReference type="AlphaFoldDB" id="A0A074VVR1"/>
<dbReference type="InterPro" id="IPR036910">
    <property type="entry name" value="HMG_box_dom_sf"/>
</dbReference>
<name>A0A074VVR1_AURM1</name>
<dbReference type="HOGENOM" id="CLU_048021_1_0_1"/>
<feature type="DNA-binding region" description="HMG box" evidence="4">
    <location>
        <begin position="206"/>
        <end position="272"/>
    </location>
</feature>
<dbReference type="GO" id="GO:0003677">
    <property type="term" value="F:DNA binding"/>
    <property type="evidence" value="ECO:0007669"/>
    <property type="project" value="UniProtKB-UniRule"/>
</dbReference>
<dbReference type="EMBL" id="KL584828">
    <property type="protein sequence ID" value="KEQ64548.1"/>
    <property type="molecule type" value="Genomic_DNA"/>
</dbReference>
<evidence type="ECO:0000256" key="2">
    <source>
        <dbReference type="ARBA" id="ARBA00023125"/>
    </source>
</evidence>
<dbReference type="PANTHER" id="PTHR48112:SF32">
    <property type="entry name" value="HIGH MOBILITY GROUP PROTEIN B3"/>
    <property type="match status" value="1"/>
</dbReference>
<dbReference type="Proteomes" id="UP000030672">
    <property type="component" value="Unassembled WGS sequence"/>
</dbReference>
<dbReference type="SUPFAM" id="SSF47095">
    <property type="entry name" value="HMG-box"/>
    <property type="match status" value="2"/>
</dbReference>
<comment type="subcellular location">
    <subcellularLocation>
        <location evidence="1">Nucleus</location>
    </subcellularLocation>
</comment>
<dbReference type="Gene3D" id="1.10.30.10">
    <property type="entry name" value="High mobility group box domain"/>
    <property type="match status" value="2"/>
</dbReference>
<protein>
    <recommendedName>
        <fullName evidence="5">HMG box domain-containing protein</fullName>
    </recommendedName>
</protein>
<dbReference type="SMART" id="SM00398">
    <property type="entry name" value="HMG"/>
    <property type="match status" value="2"/>
</dbReference>
<evidence type="ECO:0000259" key="5">
    <source>
        <dbReference type="PROSITE" id="PS50118"/>
    </source>
</evidence>
<dbReference type="PANTHER" id="PTHR48112">
    <property type="entry name" value="HIGH MOBILITY GROUP PROTEIN DSP1"/>
    <property type="match status" value="1"/>
</dbReference>
<keyword evidence="7" id="KW-1185">Reference proteome</keyword>
<dbReference type="GeneID" id="63919410"/>
<proteinExistence type="predicted"/>
<organism evidence="6 7">
    <name type="scientific">Aureobasidium melanogenum (strain CBS 110374)</name>
    <name type="common">Aureobasidium pullulans var. melanogenum</name>
    <dbReference type="NCBI Taxonomy" id="1043003"/>
    <lineage>
        <taxon>Eukaryota</taxon>
        <taxon>Fungi</taxon>
        <taxon>Dikarya</taxon>
        <taxon>Ascomycota</taxon>
        <taxon>Pezizomycotina</taxon>
        <taxon>Dothideomycetes</taxon>
        <taxon>Dothideomycetidae</taxon>
        <taxon>Dothideales</taxon>
        <taxon>Saccotheciaceae</taxon>
        <taxon>Aureobasidium</taxon>
    </lineage>
</organism>
<dbReference type="InterPro" id="IPR050342">
    <property type="entry name" value="HMGB"/>
</dbReference>
<dbReference type="Pfam" id="PF00505">
    <property type="entry name" value="HMG_box"/>
    <property type="match status" value="1"/>
</dbReference>
<dbReference type="InterPro" id="IPR009071">
    <property type="entry name" value="HMG_box_dom"/>
</dbReference>
<evidence type="ECO:0000313" key="7">
    <source>
        <dbReference type="Proteomes" id="UP000030672"/>
    </source>
</evidence>
<accession>A0A074VVR1</accession>
<keyword evidence="2 4" id="KW-0238">DNA-binding</keyword>
<evidence type="ECO:0000256" key="1">
    <source>
        <dbReference type="ARBA" id="ARBA00004123"/>
    </source>
</evidence>